<evidence type="ECO:0000313" key="1">
    <source>
        <dbReference type="EMBL" id="WTW70917.1"/>
    </source>
</evidence>
<dbReference type="AlphaFoldDB" id="A0AAU2VUQ2"/>
<proteinExistence type="predicted"/>
<gene>
    <name evidence="1" type="ORF">OG398_22950</name>
</gene>
<organism evidence="1">
    <name type="scientific">Streptomyces sp. NBC_00008</name>
    <dbReference type="NCBI Taxonomy" id="2903610"/>
    <lineage>
        <taxon>Bacteria</taxon>
        <taxon>Bacillati</taxon>
        <taxon>Actinomycetota</taxon>
        <taxon>Actinomycetes</taxon>
        <taxon>Kitasatosporales</taxon>
        <taxon>Streptomycetaceae</taxon>
        <taxon>Streptomyces</taxon>
    </lineage>
</organism>
<dbReference type="EMBL" id="CP108313">
    <property type="protein sequence ID" value="WTW70917.1"/>
    <property type="molecule type" value="Genomic_DNA"/>
</dbReference>
<name>A0AAU2VUQ2_9ACTN</name>
<sequence>MTTKLSFGGDWHATVRDGPLHITPRFTGRSVEVAPYTDGAERERFFASTFGSEHWLWDMPDVFRFDPEGRKLVGAELQMPYVAADAETLTRLPVMPEVQPGGLRADEDRDFRTDFCTVLCRAPGDTSLVCLRDLDVLDKPLDACIGIAPDMALLIQDGAVVGWSLTDPARYLASVFTGPDPDPPSSATRRLLTECLDLVTAPLLDDVEDGDPAAVARLRAADEALRTQHEDRHRADVLRDMIATYLKDYGS</sequence>
<protein>
    <submittedName>
        <fullName evidence="1">Uncharacterized protein</fullName>
    </submittedName>
</protein>
<reference evidence="1" key="1">
    <citation type="submission" date="2022-10" db="EMBL/GenBank/DDBJ databases">
        <title>The complete genomes of actinobacterial strains from the NBC collection.</title>
        <authorList>
            <person name="Joergensen T.S."/>
            <person name="Alvarez Arevalo M."/>
            <person name="Sterndorff E.B."/>
            <person name="Faurdal D."/>
            <person name="Vuksanovic O."/>
            <person name="Mourched A.-S."/>
            <person name="Charusanti P."/>
            <person name="Shaw S."/>
            <person name="Blin K."/>
            <person name="Weber T."/>
        </authorList>
    </citation>
    <scope>NUCLEOTIDE SEQUENCE</scope>
    <source>
        <strain evidence="1">NBC_00008</strain>
    </source>
</reference>
<accession>A0AAU2VUQ2</accession>